<dbReference type="PANTHER" id="PTHR44846">
    <property type="entry name" value="MANNOSYL-D-GLYCERATE TRANSPORT/METABOLISM SYSTEM REPRESSOR MNGR-RELATED"/>
    <property type="match status" value="1"/>
</dbReference>
<keyword evidence="3" id="KW-0238">DNA-binding</keyword>
<dbReference type="FunFam" id="3.40.1410.10:FF:000008">
    <property type="entry name" value="Transcriptional regulator, GntR family"/>
    <property type="match status" value="1"/>
</dbReference>
<dbReference type="InterPro" id="IPR036390">
    <property type="entry name" value="WH_DNA-bd_sf"/>
</dbReference>
<dbReference type="EMBL" id="JAAVMB010000001">
    <property type="protein sequence ID" value="NKC66517.1"/>
    <property type="molecule type" value="Genomic_DNA"/>
</dbReference>
<dbReference type="InterPro" id="IPR000524">
    <property type="entry name" value="Tscrpt_reg_HTH_GntR"/>
</dbReference>
<dbReference type="SMART" id="SM00866">
    <property type="entry name" value="UTRA"/>
    <property type="match status" value="1"/>
</dbReference>
<feature type="domain" description="HTH gntR-type" evidence="5">
    <location>
        <begin position="1"/>
        <end position="69"/>
    </location>
</feature>
<sequence length="236" mass="27454">MTKYEQIADVLRDRIERNIYPKDSFLPNQTEFVEEFKVSRVTIKKAINILVMEGLVYSQRGLGTRVLKNSIWGNKNFSAKEYDGLSAQLGENNLRSEVIKFDVVFPNELVQEKLLISAHDPVYKIIRLRLVDEKPYVLEHTYMPTSCVPNLTPDILTKSIYNYIHQKLKIVFAGAYRNIKADKSSSYDIKYLDCSEFDPVLEVEQVVYMKDGQPIEYSRSRSKFDTRTYSILDVIE</sequence>
<dbReference type="GO" id="GO:0003700">
    <property type="term" value="F:DNA-binding transcription factor activity"/>
    <property type="evidence" value="ECO:0007669"/>
    <property type="project" value="InterPro"/>
</dbReference>
<accession>A0A7X6D676</accession>
<dbReference type="Gene3D" id="3.40.1410.10">
    <property type="entry name" value="Chorismate lyase-like"/>
    <property type="match status" value="1"/>
</dbReference>
<dbReference type="Pfam" id="PF07702">
    <property type="entry name" value="UTRA"/>
    <property type="match status" value="1"/>
</dbReference>
<dbReference type="CDD" id="cd07377">
    <property type="entry name" value="WHTH_GntR"/>
    <property type="match status" value="1"/>
</dbReference>
<keyword evidence="4" id="KW-0804">Transcription</keyword>
<dbReference type="RefSeq" id="WP_167805922.1">
    <property type="nucleotide sequence ID" value="NZ_JAAVMB010000001.1"/>
</dbReference>
<dbReference type="PRINTS" id="PR00035">
    <property type="entry name" value="HTHGNTR"/>
</dbReference>
<dbReference type="PANTHER" id="PTHR44846:SF5">
    <property type="entry name" value="HTH-TYPE TRANSCRIPTIONAL REGULATOR GMUR"/>
    <property type="match status" value="1"/>
</dbReference>
<dbReference type="InterPro" id="IPR036388">
    <property type="entry name" value="WH-like_DNA-bd_sf"/>
</dbReference>
<evidence type="ECO:0000313" key="6">
    <source>
        <dbReference type="EMBL" id="NKC66517.1"/>
    </source>
</evidence>
<organism evidence="6 7">
    <name type="scientific">Vagococcus fluvialis</name>
    <dbReference type="NCBI Taxonomy" id="2738"/>
    <lineage>
        <taxon>Bacteria</taxon>
        <taxon>Bacillati</taxon>
        <taxon>Bacillota</taxon>
        <taxon>Bacilli</taxon>
        <taxon>Lactobacillales</taxon>
        <taxon>Enterococcaceae</taxon>
        <taxon>Vagococcus</taxon>
    </lineage>
</organism>
<evidence type="ECO:0000256" key="3">
    <source>
        <dbReference type="ARBA" id="ARBA00023125"/>
    </source>
</evidence>
<dbReference type="GO" id="GO:0045892">
    <property type="term" value="P:negative regulation of DNA-templated transcription"/>
    <property type="evidence" value="ECO:0007669"/>
    <property type="project" value="TreeGrafter"/>
</dbReference>
<dbReference type="AlphaFoldDB" id="A0A7X6D676"/>
<evidence type="ECO:0000256" key="2">
    <source>
        <dbReference type="ARBA" id="ARBA00023015"/>
    </source>
</evidence>
<dbReference type="InterPro" id="IPR011663">
    <property type="entry name" value="UTRA"/>
</dbReference>
<dbReference type="InterPro" id="IPR028978">
    <property type="entry name" value="Chorismate_lyase_/UTRA_dom_sf"/>
</dbReference>
<dbReference type="SUPFAM" id="SSF64288">
    <property type="entry name" value="Chorismate lyase-like"/>
    <property type="match status" value="1"/>
</dbReference>
<gene>
    <name evidence="6" type="ORF">HED35_00305</name>
</gene>
<comment type="caution">
    <text evidence="6">The sequence shown here is derived from an EMBL/GenBank/DDBJ whole genome shotgun (WGS) entry which is preliminary data.</text>
</comment>
<dbReference type="Proteomes" id="UP000521358">
    <property type="component" value="Unassembled WGS sequence"/>
</dbReference>
<dbReference type="SMART" id="SM00345">
    <property type="entry name" value="HTH_GNTR"/>
    <property type="match status" value="1"/>
</dbReference>
<dbReference type="GO" id="GO:0003677">
    <property type="term" value="F:DNA binding"/>
    <property type="evidence" value="ECO:0007669"/>
    <property type="project" value="UniProtKB-KW"/>
</dbReference>
<proteinExistence type="predicted"/>
<keyword evidence="2" id="KW-0805">Transcription regulation</keyword>
<dbReference type="InterPro" id="IPR050679">
    <property type="entry name" value="Bact_HTH_transcr_reg"/>
</dbReference>
<name>A0A7X6D676_9ENTE</name>
<dbReference type="SUPFAM" id="SSF46785">
    <property type="entry name" value="Winged helix' DNA-binding domain"/>
    <property type="match status" value="1"/>
</dbReference>
<dbReference type="PROSITE" id="PS50949">
    <property type="entry name" value="HTH_GNTR"/>
    <property type="match status" value="1"/>
</dbReference>
<keyword evidence="1" id="KW-0678">Repressor</keyword>
<dbReference type="Pfam" id="PF00392">
    <property type="entry name" value="GntR"/>
    <property type="match status" value="1"/>
</dbReference>
<protein>
    <submittedName>
        <fullName evidence="6">GntR family transcriptional regulator</fullName>
    </submittedName>
</protein>
<evidence type="ECO:0000256" key="1">
    <source>
        <dbReference type="ARBA" id="ARBA00022491"/>
    </source>
</evidence>
<evidence type="ECO:0000259" key="5">
    <source>
        <dbReference type="PROSITE" id="PS50949"/>
    </source>
</evidence>
<evidence type="ECO:0000313" key="7">
    <source>
        <dbReference type="Proteomes" id="UP000521358"/>
    </source>
</evidence>
<reference evidence="6 7" key="1">
    <citation type="submission" date="2020-03" db="EMBL/GenBank/DDBJ databases">
        <title>Bacterial samples isolated from urine from healthy bovine heifers (Gyr breed).</title>
        <authorList>
            <person name="Giannattasio-Ferraz S."/>
            <person name="Maskeri L."/>
            <person name="Penido A."/>
            <person name="Barbosa-Stancioli E.F."/>
            <person name="Putonti C."/>
        </authorList>
    </citation>
    <scope>NUCLEOTIDE SEQUENCE [LARGE SCALE GENOMIC DNA]</scope>
    <source>
        <strain evidence="6 7">UFMG-H7</strain>
    </source>
</reference>
<evidence type="ECO:0000256" key="4">
    <source>
        <dbReference type="ARBA" id="ARBA00023163"/>
    </source>
</evidence>
<dbReference type="Gene3D" id="1.10.10.10">
    <property type="entry name" value="Winged helix-like DNA-binding domain superfamily/Winged helix DNA-binding domain"/>
    <property type="match status" value="1"/>
</dbReference>